<reference evidence="2 3" key="1">
    <citation type="journal article" date="2017" name="Genome Biol.">
        <title>New reference genome sequences of hot pepper reveal the massive evolution of plant disease-resistance genes by retroduplication.</title>
        <authorList>
            <person name="Kim S."/>
            <person name="Park J."/>
            <person name="Yeom S.I."/>
            <person name="Kim Y.M."/>
            <person name="Seo E."/>
            <person name="Kim K.T."/>
            <person name="Kim M.S."/>
            <person name="Lee J.M."/>
            <person name="Cheong K."/>
            <person name="Shin H.S."/>
            <person name="Kim S.B."/>
            <person name="Han K."/>
            <person name="Lee J."/>
            <person name="Park M."/>
            <person name="Lee H.A."/>
            <person name="Lee H.Y."/>
            <person name="Lee Y."/>
            <person name="Oh S."/>
            <person name="Lee J.H."/>
            <person name="Choi E."/>
            <person name="Choi E."/>
            <person name="Lee S.E."/>
            <person name="Jeon J."/>
            <person name="Kim H."/>
            <person name="Choi G."/>
            <person name="Song H."/>
            <person name="Lee J."/>
            <person name="Lee S.C."/>
            <person name="Kwon J.K."/>
            <person name="Lee H.Y."/>
            <person name="Koo N."/>
            <person name="Hong Y."/>
            <person name="Kim R.W."/>
            <person name="Kang W.H."/>
            <person name="Huh J.H."/>
            <person name="Kang B.C."/>
            <person name="Yang T.J."/>
            <person name="Lee Y.H."/>
            <person name="Bennetzen J.L."/>
            <person name="Choi D."/>
        </authorList>
    </citation>
    <scope>NUCLEOTIDE SEQUENCE [LARGE SCALE GENOMIC DNA]</scope>
    <source>
        <strain evidence="3">cv. PBC81</strain>
    </source>
</reference>
<comment type="caution">
    <text evidence="2">The sequence shown here is derived from an EMBL/GenBank/DDBJ whole genome shotgun (WGS) entry which is preliminary data.</text>
</comment>
<protein>
    <recommendedName>
        <fullName evidence="1">UspA domain-containing protein</fullName>
    </recommendedName>
</protein>
<dbReference type="Pfam" id="PF00582">
    <property type="entry name" value="Usp"/>
    <property type="match status" value="1"/>
</dbReference>
<dbReference type="STRING" id="33114.A0A2G2WLP7"/>
<name>A0A2G2WLP7_CAPBA</name>
<dbReference type="EMBL" id="MLFT02000006">
    <property type="protein sequence ID" value="PHT46167.1"/>
    <property type="molecule type" value="Genomic_DNA"/>
</dbReference>
<dbReference type="AlphaFoldDB" id="A0A2G2WLP7"/>
<reference evidence="3" key="2">
    <citation type="journal article" date="2017" name="J. Anim. Genet.">
        <title>Multiple reference genome sequences of hot pepper reveal the massive evolution of plant disease resistance genes by retroduplication.</title>
        <authorList>
            <person name="Kim S."/>
            <person name="Park J."/>
            <person name="Yeom S.-I."/>
            <person name="Kim Y.-M."/>
            <person name="Seo E."/>
            <person name="Kim K.-T."/>
            <person name="Kim M.-S."/>
            <person name="Lee J.M."/>
            <person name="Cheong K."/>
            <person name="Shin H.-S."/>
            <person name="Kim S.-B."/>
            <person name="Han K."/>
            <person name="Lee J."/>
            <person name="Park M."/>
            <person name="Lee H.-A."/>
            <person name="Lee H.-Y."/>
            <person name="Lee Y."/>
            <person name="Oh S."/>
            <person name="Lee J.H."/>
            <person name="Choi E."/>
            <person name="Choi E."/>
            <person name="Lee S.E."/>
            <person name="Jeon J."/>
            <person name="Kim H."/>
            <person name="Choi G."/>
            <person name="Song H."/>
            <person name="Lee J."/>
            <person name="Lee S.-C."/>
            <person name="Kwon J.-K."/>
            <person name="Lee H.-Y."/>
            <person name="Koo N."/>
            <person name="Hong Y."/>
            <person name="Kim R.W."/>
            <person name="Kang W.-H."/>
            <person name="Huh J.H."/>
            <person name="Kang B.-C."/>
            <person name="Yang T.-J."/>
            <person name="Lee Y.-H."/>
            <person name="Bennetzen J.L."/>
            <person name="Choi D."/>
        </authorList>
    </citation>
    <scope>NUCLEOTIDE SEQUENCE [LARGE SCALE GENOMIC DNA]</scope>
    <source>
        <strain evidence="3">cv. PBC81</strain>
    </source>
</reference>
<organism evidence="2 3">
    <name type="scientific">Capsicum baccatum</name>
    <name type="common">Peruvian pepper</name>
    <dbReference type="NCBI Taxonomy" id="33114"/>
    <lineage>
        <taxon>Eukaryota</taxon>
        <taxon>Viridiplantae</taxon>
        <taxon>Streptophyta</taxon>
        <taxon>Embryophyta</taxon>
        <taxon>Tracheophyta</taxon>
        <taxon>Spermatophyta</taxon>
        <taxon>Magnoliopsida</taxon>
        <taxon>eudicotyledons</taxon>
        <taxon>Gunneridae</taxon>
        <taxon>Pentapetalae</taxon>
        <taxon>asterids</taxon>
        <taxon>lamiids</taxon>
        <taxon>Solanales</taxon>
        <taxon>Solanaceae</taxon>
        <taxon>Solanoideae</taxon>
        <taxon>Capsiceae</taxon>
        <taxon>Capsicum</taxon>
    </lineage>
</organism>
<evidence type="ECO:0000259" key="1">
    <source>
        <dbReference type="Pfam" id="PF00582"/>
    </source>
</evidence>
<keyword evidence="3" id="KW-1185">Reference proteome</keyword>
<dbReference type="Gene3D" id="3.40.50.620">
    <property type="entry name" value="HUPs"/>
    <property type="match status" value="1"/>
</dbReference>
<dbReference type="SUPFAM" id="SSF52402">
    <property type="entry name" value="Adenine nucleotide alpha hydrolases-like"/>
    <property type="match status" value="1"/>
</dbReference>
<dbReference type="InterPro" id="IPR014729">
    <property type="entry name" value="Rossmann-like_a/b/a_fold"/>
</dbReference>
<feature type="domain" description="UspA" evidence="1">
    <location>
        <begin position="4"/>
        <end position="133"/>
    </location>
</feature>
<dbReference type="Proteomes" id="UP000224567">
    <property type="component" value="Unassembled WGS sequence"/>
</dbReference>
<dbReference type="OrthoDB" id="1901889at2759"/>
<evidence type="ECO:0000313" key="3">
    <source>
        <dbReference type="Proteomes" id="UP000224567"/>
    </source>
</evidence>
<dbReference type="PANTHER" id="PTHR47848:SF4">
    <property type="entry name" value="UNIVERSAL STRESS PROTEIN FAMILY PROTEIN"/>
    <property type="match status" value="1"/>
</dbReference>
<gene>
    <name evidence="2" type="ORF">CQW23_15325</name>
</gene>
<evidence type="ECO:0000313" key="2">
    <source>
        <dbReference type="EMBL" id="PHT46167.1"/>
    </source>
</evidence>
<dbReference type="PANTHER" id="PTHR47848">
    <property type="entry name" value="ADENINE NUCLEOTIDE ALPHA HYDROLASES-LIKE SUPERFAMILY PROTEIN"/>
    <property type="match status" value="1"/>
</dbReference>
<accession>A0A2G2WLP7</accession>
<sequence length="207" mass="23411">MDVRKIVVVVEDVDIARTALQWTLHNLLRYGDIISLLHIFSITRSNKKLRLLRLKGFQLALSFQEICNNFINTKTEIVVTQGDQDGGKIGAMVREIGATTLVAGLHDHSFLYRLAMNYNNIASNLNCKVVAIKQPTPPMATSIRTRTISFQDSSTNMDFSQIEIDALSFPELIPPKIPYKVCPDPHSIIWRSGRSRRSMVKKKLNSE</sequence>
<dbReference type="InterPro" id="IPR006016">
    <property type="entry name" value="UspA"/>
</dbReference>
<proteinExistence type="predicted"/>